<protein>
    <submittedName>
        <fullName evidence="1">Uncharacterized protein</fullName>
    </submittedName>
</protein>
<evidence type="ECO:0000313" key="2">
    <source>
        <dbReference type="Proteomes" id="UP001497680"/>
    </source>
</evidence>
<keyword evidence="2" id="KW-1185">Reference proteome</keyword>
<proteinExistence type="predicted"/>
<sequence>MAGSIPDFPFPDTSLFNIYNDAPITTSALNLPSGQCNFVDLSHGANGPKCGCRRFWSRPSLPTRGSLGGASPGFANGFPNGNAGGLADEAWCMCSHHACFHDDMRDSQPPVAIATNTEVVNNGQENERPRASREPLTPMVTDLPFKLPTPMEPNMDFYTFNEAASYTNILAEQENAPRSEAAAPPPEPSIPDTMGWTNFIRSQPDETSFLPPIPSQCLMSSQPSSTTSSARMAYLRPFSGKGLDTLSGVKSKLGEPPLEQDDEIPLEDTAEPSVDQSMDDGQTVANTPRSCRHGDATDGQLWSPPSINQDAFRQLTDNVQGHERRLDRLENPSVSAAGHDACDEKYDHADLRITELESRVDEVEKMIHDSNSQASSRRIRCPGINESMNSAASVTTEGSEYTVSRADLYSELQALKSQLSQLQGLSSFPSPTRPWEVEVIFLPFPLKNVWIEPHKLASQRLASGGLAEPDQWTQLPNSASTLDFHSPDIGDWAGPELESEWLLPRACAEKRTIEQRLMSRGLVKKVAIYGPDARSVQQAMADAFGTLFRTFSRMQANVHHGSTQHHRVAKFLGLQSPWVPLRKVHKDSRLRFLSPAELVTPVTWDVPFLRSSVVMKATGVQRLFITHPEAYLQDQDAYDNGWNWQRLRELSRVYADSQSSLEVPEADALEDCWGWNDTLDEHPVGTPRTSQSLSLRQAAQRNWRLASSPSQVLLTGRSPSLGANRAASRAASRAKSPAVLRERKASRPPQIRTTSMPPITAPISSPAQAKRRVTSYVQAYERRYSPQVIRGVSPALMHAAAAIAKRRSSRSPSVRLRGAPGWKSQSPAPFYMTPHSNAPYFDARSGRGMGIIDDASESGSGTDREGEGREEGMDEDEENEDDDDHDNDNSEYNDSPMLDFANPETQDSQQESSSWQDGQLPGGPEDEPWPGIEDAENRDPDGDIIDIHVDDDVSMSNSGSGSEEDEEDDFADGSQRSSVPSEYPSTQRAWTGADEEDVFRVYEDGGLAGEGGVGG</sequence>
<name>A0ACC0DBM4_9PEZI</name>
<dbReference type="Proteomes" id="UP001497680">
    <property type="component" value="Unassembled WGS sequence"/>
</dbReference>
<accession>A0ACC0DBM4</accession>
<evidence type="ECO:0000313" key="1">
    <source>
        <dbReference type="EMBL" id="KAI6089946.1"/>
    </source>
</evidence>
<reference evidence="1 2" key="1">
    <citation type="journal article" date="2022" name="New Phytol.">
        <title>Ecological generalism drives hyperdiversity of secondary metabolite gene clusters in xylarialean endophytes.</title>
        <authorList>
            <person name="Franco M.E.E."/>
            <person name="Wisecaver J.H."/>
            <person name="Arnold A.E."/>
            <person name="Ju Y.M."/>
            <person name="Slot J.C."/>
            <person name="Ahrendt S."/>
            <person name="Moore L.P."/>
            <person name="Eastman K.E."/>
            <person name="Scott K."/>
            <person name="Konkel Z."/>
            <person name="Mondo S.J."/>
            <person name="Kuo A."/>
            <person name="Hayes R.D."/>
            <person name="Haridas S."/>
            <person name="Andreopoulos B."/>
            <person name="Riley R."/>
            <person name="LaButti K."/>
            <person name="Pangilinan J."/>
            <person name="Lipzen A."/>
            <person name="Amirebrahimi M."/>
            <person name="Yan J."/>
            <person name="Adam C."/>
            <person name="Keymanesh K."/>
            <person name="Ng V."/>
            <person name="Louie K."/>
            <person name="Northen T."/>
            <person name="Drula E."/>
            <person name="Henrissat B."/>
            <person name="Hsieh H.M."/>
            <person name="Youens-Clark K."/>
            <person name="Lutzoni F."/>
            <person name="Miadlikowska J."/>
            <person name="Eastwood D.C."/>
            <person name="Hamelin R.C."/>
            <person name="Grigoriev I.V."/>
            <person name="U'Ren J.M."/>
        </authorList>
    </citation>
    <scope>NUCLEOTIDE SEQUENCE [LARGE SCALE GENOMIC DNA]</scope>
    <source>
        <strain evidence="1 2">ER1909</strain>
    </source>
</reference>
<dbReference type="EMBL" id="MU394293">
    <property type="protein sequence ID" value="KAI6089946.1"/>
    <property type="molecule type" value="Genomic_DNA"/>
</dbReference>
<organism evidence="1 2">
    <name type="scientific">Hypoxylon rubiginosum</name>
    <dbReference type="NCBI Taxonomy" id="110542"/>
    <lineage>
        <taxon>Eukaryota</taxon>
        <taxon>Fungi</taxon>
        <taxon>Dikarya</taxon>
        <taxon>Ascomycota</taxon>
        <taxon>Pezizomycotina</taxon>
        <taxon>Sordariomycetes</taxon>
        <taxon>Xylariomycetidae</taxon>
        <taxon>Xylariales</taxon>
        <taxon>Hypoxylaceae</taxon>
        <taxon>Hypoxylon</taxon>
    </lineage>
</organism>
<comment type="caution">
    <text evidence="1">The sequence shown here is derived from an EMBL/GenBank/DDBJ whole genome shotgun (WGS) entry which is preliminary data.</text>
</comment>
<gene>
    <name evidence="1" type="ORF">F4821DRAFT_45155</name>
</gene>